<keyword evidence="2" id="KW-0966">Cell projection</keyword>
<dbReference type="Proteomes" id="UP001516620">
    <property type="component" value="Unassembled WGS sequence"/>
</dbReference>
<feature type="compositionally biased region" description="Polar residues" evidence="1">
    <location>
        <begin position="15"/>
        <end position="33"/>
    </location>
</feature>
<protein>
    <submittedName>
        <fullName evidence="2">Flagellar protein FlaG</fullName>
    </submittedName>
</protein>
<dbReference type="PANTHER" id="PTHR37166">
    <property type="entry name" value="PROTEIN FLAG"/>
    <property type="match status" value="1"/>
</dbReference>
<dbReference type="InterPro" id="IPR005186">
    <property type="entry name" value="FlaG"/>
</dbReference>
<sequence length="129" mass="13718">MNIGASGSSTSSITPQSNNKGNNTIANAGVSSSNTTQLDQSALRIAINHGEKVSIGEKQLIQAIDRALKAMQGPTTILDVSIHEKTHAIMVKVLDKDTGEVIREVPPEKTLDIVAKMMEIAGLLVDERV</sequence>
<dbReference type="Pfam" id="PF03646">
    <property type="entry name" value="FlaG"/>
    <property type="match status" value="1"/>
</dbReference>
<dbReference type="PANTHER" id="PTHR37166:SF1">
    <property type="entry name" value="PROTEIN FLAG"/>
    <property type="match status" value="1"/>
</dbReference>
<dbReference type="InterPro" id="IPR035924">
    <property type="entry name" value="FlaG-like_sf"/>
</dbReference>
<dbReference type="Gene3D" id="3.30.160.170">
    <property type="entry name" value="FlaG-like"/>
    <property type="match status" value="1"/>
</dbReference>
<feature type="region of interest" description="Disordered" evidence="1">
    <location>
        <begin position="1"/>
        <end position="33"/>
    </location>
</feature>
<gene>
    <name evidence="2" type="ORF">IM700_016540</name>
</gene>
<comment type="caution">
    <text evidence="2">The sequence shown here is derived from an EMBL/GenBank/DDBJ whole genome shotgun (WGS) entry which is preliminary data.</text>
</comment>
<name>A0ABS2H776_9BACL</name>
<keyword evidence="3" id="KW-1185">Reference proteome</keyword>
<evidence type="ECO:0000256" key="1">
    <source>
        <dbReference type="SAM" id="MobiDB-lite"/>
    </source>
</evidence>
<dbReference type="EMBL" id="JADCNN020000016">
    <property type="protein sequence ID" value="MBM6997270.1"/>
    <property type="molecule type" value="Genomic_DNA"/>
</dbReference>
<dbReference type="RefSeq" id="WP_193418009.1">
    <property type="nucleotide sequence ID" value="NZ_JADCNN020000016.1"/>
</dbReference>
<evidence type="ECO:0000313" key="3">
    <source>
        <dbReference type="Proteomes" id="UP001516620"/>
    </source>
</evidence>
<dbReference type="SUPFAM" id="SSF160214">
    <property type="entry name" value="FlaG-like"/>
    <property type="match status" value="1"/>
</dbReference>
<reference evidence="2 3" key="1">
    <citation type="submission" date="2021-01" db="EMBL/GenBank/DDBJ databases">
        <title>Paenibacillus sp.nov. isolated from the rhizosphere soil of tomato plant.</title>
        <authorList>
            <person name="Thin K.K."/>
            <person name="Zhang X."/>
            <person name="He S."/>
        </authorList>
    </citation>
    <scope>NUCLEOTIDE SEQUENCE [LARGE SCALE GENOMIC DNA]</scope>
    <source>
        <strain evidence="2 3">DXFW5</strain>
    </source>
</reference>
<accession>A0ABS2H776</accession>
<keyword evidence="2" id="KW-0969">Cilium</keyword>
<evidence type="ECO:0000313" key="2">
    <source>
        <dbReference type="EMBL" id="MBM6997270.1"/>
    </source>
</evidence>
<proteinExistence type="predicted"/>
<organism evidence="2 3">
    <name type="scientific">Paenibacillus rhizolycopersici</name>
    <dbReference type="NCBI Taxonomy" id="2780073"/>
    <lineage>
        <taxon>Bacteria</taxon>
        <taxon>Bacillati</taxon>
        <taxon>Bacillota</taxon>
        <taxon>Bacilli</taxon>
        <taxon>Bacillales</taxon>
        <taxon>Paenibacillaceae</taxon>
        <taxon>Paenibacillus</taxon>
    </lineage>
</organism>
<keyword evidence="2" id="KW-0282">Flagellum</keyword>
<feature type="compositionally biased region" description="Low complexity" evidence="1">
    <location>
        <begin position="1"/>
        <end position="14"/>
    </location>
</feature>